<name>A0AAW6WD86_9FUSO</name>
<organism evidence="1 2">
    <name type="scientific">Fusobacterium necrophorum</name>
    <dbReference type="NCBI Taxonomy" id="859"/>
    <lineage>
        <taxon>Bacteria</taxon>
        <taxon>Fusobacteriati</taxon>
        <taxon>Fusobacteriota</taxon>
        <taxon>Fusobacteriia</taxon>
        <taxon>Fusobacteriales</taxon>
        <taxon>Fusobacteriaceae</taxon>
        <taxon>Fusobacterium</taxon>
    </lineage>
</organism>
<reference evidence="1" key="1">
    <citation type="journal article" date="2022" name="Gene">
        <title>A genome-led study on the pathogenesis of Fusobacterium necrophorum infections.</title>
        <authorList>
            <person name="Thapa G."/>
            <person name="Jayal A."/>
            <person name="Sikazwe E."/>
            <person name="Perry T."/>
            <person name="Mohammed Al Balushi A."/>
            <person name="Livingstone P."/>
        </authorList>
    </citation>
    <scope>NUCLEOTIDE SEQUENCE</scope>
    <source>
        <strain evidence="1">BRON_8</strain>
    </source>
</reference>
<dbReference type="AlphaFoldDB" id="A0AAW6WD86"/>
<keyword evidence="2" id="KW-1185">Reference proteome</keyword>
<dbReference type="GeneID" id="75076844"/>
<evidence type="ECO:0000313" key="2">
    <source>
        <dbReference type="Proteomes" id="UP001173223"/>
    </source>
</evidence>
<accession>A0AAW6WD86</accession>
<comment type="caution">
    <text evidence="1">The sequence shown here is derived from an EMBL/GenBank/DDBJ whole genome shotgun (WGS) entry which is preliminary data.</text>
</comment>
<dbReference type="Proteomes" id="UP001173223">
    <property type="component" value="Unassembled WGS sequence"/>
</dbReference>
<sequence>MAYVSIEEIPNLIKKLGSGRYEITVKIDKKGSRIIHFSKNEKFEWEELKKILEST</sequence>
<proteinExistence type="predicted"/>
<dbReference type="RefSeq" id="WP_009005982.1">
    <property type="nucleotide sequence ID" value="NZ_JAMGSR010000003.1"/>
</dbReference>
<dbReference type="EMBL" id="JAMGTK010000016">
    <property type="protein sequence ID" value="MDK4512453.1"/>
    <property type="molecule type" value="Genomic_DNA"/>
</dbReference>
<reference evidence="1" key="2">
    <citation type="submission" date="2022-04" db="EMBL/GenBank/DDBJ databases">
        <authorList>
            <person name="Livingstone P.G."/>
        </authorList>
    </citation>
    <scope>NUCLEOTIDE SEQUENCE</scope>
    <source>
        <strain evidence="1">BRON_8</strain>
    </source>
</reference>
<protein>
    <submittedName>
        <fullName evidence="1">Uncharacterized protein</fullName>
    </submittedName>
</protein>
<evidence type="ECO:0000313" key="1">
    <source>
        <dbReference type="EMBL" id="MDK4512453.1"/>
    </source>
</evidence>
<gene>
    <name evidence="1" type="ORF">MWG07_09355</name>
</gene>